<dbReference type="EMBL" id="CAACVJ010000330">
    <property type="protein sequence ID" value="VEP16004.1"/>
    <property type="molecule type" value="Genomic_DNA"/>
</dbReference>
<dbReference type="Proteomes" id="UP000320055">
    <property type="component" value="Unassembled WGS sequence"/>
</dbReference>
<gene>
    <name evidence="2" type="ORF">H1P_3960009</name>
</gene>
<protein>
    <submittedName>
        <fullName evidence="2">Uncharacterized protein</fullName>
    </submittedName>
</protein>
<evidence type="ECO:0000313" key="2">
    <source>
        <dbReference type="EMBL" id="VEP16004.1"/>
    </source>
</evidence>
<name>A0A563VX18_9CYAN</name>
<proteinExistence type="predicted"/>
<keyword evidence="3" id="KW-1185">Reference proteome</keyword>
<reference evidence="2 3" key="1">
    <citation type="submission" date="2019-01" db="EMBL/GenBank/DDBJ databases">
        <authorList>
            <person name="Brito A."/>
        </authorList>
    </citation>
    <scope>NUCLEOTIDE SEQUENCE [LARGE SCALE GENOMIC DNA]</scope>
    <source>
        <strain evidence="2">1</strain>
    </source>
</reference>
<accession>A0A563VX18</accession>
<dbReference type="AlphaFoldDB" id="A0A563VX18"/>
<evidence type="ECO:0000256" key="1">
    <source>
        <dbReference type="SAM" id="Coils"/>
    </source>
</evidence>
<dbReference type="RefSeq" id="WP_144874852.1">
    <property type="nucleotide sequence ID" value="NZ_LR214132.1"/>
</dbReference>
<evidence type="ECO:0000313" key="3">
    <source>
        <dbReference type="Proteomes" id="UP000320055"/>
    </source>
</evidence>
<sequence length="89" mass="10727">MSILEQRISQLEKQIDKLTTLILERTKATDDKFENRCQSLENMIVKNQPKKRKKKVVPFWDDDIENDSNEIMHPYVEDVYRIEDEIDDE</sequence>
<feature type="coiled-coil region" evidence="1">
    <location>
        <begin position="1"/>
        <end position="43"/>
    </location>
</feature>
<keyword evidence="1" id="KW-0175">Coiled coil</keyword>
<organism evidence="2 3">
    <name type="scientific">Hyella patelloides LEGE 07179</name>
    <dbReference type="NCBI Taxonomy" id="945734"/>
    <lineage>
        <taxon>Bacteria</taxon>
        <taxon>Bacillati</taxon>
        <taxon>Cyanobacteriota</taxon>
        <taxon>Cyanophyceae</taxon>
        <taxon>Pleurocapsales</taxon>
        <taxon>Hyellaceae</taxon>
        <taxon>Hyella</taxon>
    </lineage>
</organism>